<dbReference type="CDD" id="cd06133">
    <property type="entry name" value="ERI-1_3'hExo_like"/>
    <property type="match status" value="1"/>
</dbReference>
<dbReference type="InterPro" id="IPR036397">
    <property type="entry name" value="RNaseH_sf"/>
</dbReference>
<feature type="domain" description="RanBP2-type" evidence="8">
    <location>
        <begin position="541"/>
        <end position="570"/>
    </location>
</feature>
<feature type="compositionally biased region" description="Low complexity" evidence="6">
    <location>
        <begin position="429"/>
        <end position="467"/>
    </location>
</feature>
<dbReference type="GO" id="GO:0008270">
    <property type="term" value="F:zinc ion binding"/>
    <property type="evidence" value="ECO:0007669"/>
    <property type="project" value="UniProtKB-KW"/>
</dbReference>
<protein>
    <recommendedName>
        <fullName evidence="11">Asparagine-rich protein</fullName>
    </recommendedName>
</protein>
<dbReference type="PANTHER" id="PTHR23111">
    <property type="entry name" value="ZINC FINGER PROTEIN"/>
    <property type="match status" value="1"/>
</dbReference>
<gene>
    <name evidence="9" type="ORF">CTRG_03996</name>
</gene>
<dbReference type="STRING" id="294747.C5MCP5"/>
<dbReference type="InterPro" id="IPR047201">
    <property type="entry name" value="ERI-1_3'hExo-like"/>
</dbReference>
<dbReference type="SUPFAM" id="SSF54928">
    <property type="entry name" value="RNA-binding domain, RBD"/>
    <property type="match status" value="1"/>
</dbReference>
<dbReference type="eggNOG" id="KOG4198">
    <property type="taxonomic scope" value="Eukaryota"/>
</dbReference>
<dbReference type="KEGG" id="ctp:CTRG_03996"/>
<dbReference type="GeneID" id="8296812"/>
<dbReference type="SMART" id="SM00360">
    <property type="entry name" value="RRM"/>
    <property type="match status" value="1"/>
</dbReference>
<dbReference type="InterPro" id="IPR036443">
    <property type="entry name" value="Znf_RanBP2_sf"/>
</dbReference>
<reference evidence="9 10" key="1">
    <citation type="journal article" date="2009" name="Nature">
        <title>Evolution of pathogenicity and sexual reproduction in eight Candida genomes.</title>
        <authorList>
            <person name="Butler G."/>
            <person name="Rasmussen M.D."/>
            <person name="Lin M.F."/>
            <person name="Santos M.A."/>
            <person name="Sakthikumar S."/>
            <person name="Munro C.A."/>
            <person name="Rheinbay E."/>
            <person name="Grabherr M."/>
            <person name="Forche A."/>
            <person name="Reedy J.L."/>
            <person name="Agrafioti I."/>
            <person name="Arnaud M.B."/>
            <person name="Bates S."/>
            <person name="Brown A.J."/>
            <person name="Brunke S."/>
            <person name="Costanzo M.C."/>
            <person name="Fitzpatrick D.A."/>
            <person name="de Groot P.W."/>
            <person name="Harris D."/>
            <person name="Hoyer L.L."/>
            <person name="Hube B."/>
            <person name="Klis F.M."/>
            <person name="Kodira C."/>
            <person name="Lennard N."/>
            <person name="Logue M.E."/>
            <person name="Martin R."/>
            <person name="Neiman A.M."/>
            <person name="Nikolaou E."/>
            <person name="Quail M.A."/>
            <person name="Quinn J."/>
            <person name="Santos M.C."/>
            <person name="Schmitzberger F.F."/>
            <person name="Sherlock G."/>
            <person name="Shah P."/>
            <person name="Silverstein K.A."/>
            <person name="Skrzypek M.S."/>
            <person name="Soll D."/>
            <person name="Staggs R."/>
            <person name="Stansfield I."/>
            <person name="Stumpf M.P."/>
            <person name="Sudbery P.E."/>
            <person name="Srikantha T."/>
            <person name="Zeng Q."/>
            <person name="Berman J."/>
            <person name="Berriman M."/>
            <person name="Heitman J."/>
            <person name="Gow N.A."/>
            <person name="Lorenz M.C."/>
            <person name="Birren B.W."/>
            <person name="Kellis M."/>
            <person name="Cuomo C.A."/>
        </authorList>
    </citation>
    <scope>NUCLEOTIDE SEQUENCE [LARGE SCALE GENOMIC DNA]</scope>
    <source>
        <strain evidence="10">ATCC MYA-3404 / T1</strain>
    </source>
</reference>
<feature type="compositionally biased region" description="Polar residues" evidence="6">
    <location>
        <begin position="738"/>
        <end position="750"/>
    </location>
</feature>
<dbReference type="SUPFAM" id="SSF53098">
    <property type="entry name" value="Ribonuclease H-like"/>
    <property type="match status" value="1"/>
</dbReference>
<dbReference type="PROSITE" id="PS01358">
    <property type="entry name" value="ZF_RANBP2_1"/>
    <property type="match status" value="2"/>
</dbReference>
<organism evidence="9 10">
    <name type="scientific">Candida tropicalis (strain ATCC MYA-3404 / T1)</name>
    <name type="common">Yeast</name>
    <dbReference type="NCBI Taxonomy" id="294747"/>
    <lineage>
        <taxon>Eukaryota</taxon>
        <taxon>Fungi</taxon>
        <taxon>Dikarya</taxon>
        <taxon>Ascomycota</taxon>
        <taxon>Saccharomycotina</taxon>
        <taxon>Pichiomycetes</taxon>
        <taxon>Debaryomycetaceae</taxon>
        <taxon>Candida/Lodderomyces clade</taxon>
        <taxon>Candida</taxon>
    </lineage>
</organism>
<dbReference type="HOGENOM" id="CLU_022834_1_0_1"/>
<dbReference type="InterPro" id="IPR013520">
    <property type="entry name" value="Ribonucl_H"/>
</dbReference>
<dbReference type="Pfam" id="PF00929">
    <property type="entry name" value="RNase_T"/>
    <property type="match status" value="1"/>
</dbReference>
<feature type="compositionally biased region" description="Low complexity" evidence="6">
    <location>
        <begin position="615"/>
        <end position="655"/>
    </location>
</feature>
<dbReference type="EMBL" id="GG692399">
    <property type="protein sequence ID" value="EER32325.1"/>
    <property type="molecule type" value="Genomic_DNA"/>
</dbReference>
<evidence type="ECO:0000259" key="8">
    <source>
        <dbReference type="PROSITE" id="PS50199"/>
    </source>
</evidence>
<dbReference type="VEuPathDB" id="FungiDB:CTRG_03996"/>
<evidence type="ECO:0000256" key="2">
    <source>
        <dbReference type="ARBA" id="ARBA00022771"/>
    </source>
</evidence>
<dbReference type="Pfam" id="PF00641">
    <property type="entry name" value="Zn_ribbon_RanBP"/>
    <property type="match status" value="2"/>
</dbReference>
<dbReference type="PROSITE" id="PS50199">
    <property type="entry name" value="ZF_RANBP2_2"/>
    <property type="match status" value="2"/>
</dbReference>
<evidence type="ECO:0000256" key="5">
    <source>
        <dbReference type="PROSITE-ProRule" id="PRU00322"/>
    </source>
</evidence>
<dbReference type="GO" id="GO:0003729">
    <property type="term" value="F:mRNA binding"/>
    <property type="evidence" value="ECO:0007669"/>
    <property type="project" value="TreeGrafter"/>
</dbReference>
<dbReference type="AlphaFoldDB" id="C5MCP5"/>
<feature type="compositionally biased region" description="Low complexity" evidence="6">
    <location>
        <begin position="497"/>
        <end position="530"/>
    </location>
</feature>
<feature type="domain" description="RanBP2-type" evidence="8">
    <location>
        <begin position="370"/>
        <end position="399"/>
    </location>
</feature>
<keyword evidence="3" id="KW-0862">Zinc</keyword>
<evidence type="ECO:0000313" key="9">
    <source>
        <dbReference type="EMBL" id="EER32325.1"/>
    </source>
</evidence>
<keyword evidence="1" id="KW-0479">Metal-binding</keyword>
<feature type="compositionally biased region" description="Low complexity" evidence="6">
    <location>
        <begin position="751"/>
        <end position="765"/>
    </location>
</feature>
<dbReference type="InterPro" id="IPR001876">
    <property type="entry name" value="Znf_RanBP2"/>
</dbReference>
<dbReference type="PANTHER" id="PTHR23111:SF40">
    <property type="entry name" value="RNA-BINDING PROTEIN INVOLVED IN HETEROCHROMATIN ASSEMBLY-RELATED"/>
    <property type="match status" value="1"/>
</dbReference>
<dbReference type="SUPFAM" id="SSF90209">
    <property type="entry name" value="Ran binding protein zinc finger-like"/>
    <property type="match status" value="2"/>
</dbReference>
<dbReference type="FunFam" id="4.10.1060.10:FF:000024">
    <property type="entry name" value="RNA-binding protein"/>
    <property type="match status" value="1"/>
</dbReference>
<dbReference type="PROSITE" id="PS50102">
    <property type="entry name" value="RRM"/>
    <property type="match status" value="1"/>
</dbReference>
<proteinExistence type="predicted"/>
<evidence type="ECO:0000256" key="3">
    <source>
        <dbReference type="ARBA" id="ARBA00022833"/>
    </source>
</evidence>
<feature type="domain" description="RRM" evidence="7">
    <location>
        <begin position="255"/>
        <end position="347"/>
    </location>
</feature>
<dbReference type="GO" id="GO:0000175">
    <property type="term" value="F:3'-5'-RNA exonuclease activity"/>
    <property type="evidence" value="ECO:0007669"/>
    <property type="project" value="InterPro"/>
</dbReference>
<feature type="compositionally biased region" description="Polar residues" evidence="6">
    <location>
        <begin position="691"/>
        <end position="730"/>
    </location>
</feature>
<evidence type="ECO:0000256" key="4">
    <source>
        <dbReference type="PROSITE-ProRule" id="PRU00176"/>
    </source>
</evidence>
<dbReference type="Gene3D" id="3.30.70.330">
    <property type="match status" value="1"/>
</dbReference>
<dbReference type="InterPro" id="IPR035979">
    <property type="entry name" value="RBD_domain_sf"/>
</dbReference>
<dbReference type="OrthoDB" id="448399at2759"/>
<dbReference type="InterPro" id="IPR000504">
    <property type="entry name" value="RRM_dom"/>
</dbReference>
<dbReference type="Gene3D" id="3.30.420.10">
    <property type="entry name" value="Ribonuclease H-like superfamily/Ribonuclease H"/>
    <property type="match status" value="1"/>
</dbReference>
<dbReference type="InterPro" id="IPR012337">
    <property type="entry name" value="RNaseH-like_sf"/>
</dbReference>
<feature type="region of interest" description="Disordered" evidence="6">
    <location>
        <begin position="406"/>
        <end position="530"/>
    </location>
</feature>
<evidence type="ECO:0000256" key="6">
    <source>
        <dbReference type="SAM" id="MobiDB-lite"/>
    </source>
</evidence>
<dbReference type="InterPro" id="IPR012677">
    <property type="entry name" value="Nucleotide-bd_a/b_plait_sf"/>
</dbReference>
<feature type="compositionally biased region" description="Polar residues" evidence="6">
    <location>
        <begin position="415"/>
        <end position="428"/>
    </location>
</feature>
<evidence type="ECO:0008006" key="11">
    <source>
        <dbReference type="Google" id="ProtNLM"/>
    </source>
</evidence>
<name>C5MCP5_CANTT</name>
<dbReference type="SMART" id="SM00547">
    <property type="entry name" value="ZnF_RBZ"/>
    <property type="match status" value="2"/>
</dbReference>
<evidence type="ECO:0000313" key="10">
    <source>
        <dbReference type="Proteomes" id="UP000002037"/>
    </source>
</evidence>
<dbReference type="Proteomes" id="UP000002037">
    <property type="component" value="Unassembled WGS sequence"/>
</dbReference>
<keyword evidence="10" id="KW-1185">Reference proteome</keyword>
<feature type="region of interest" description="Disordered" evidence="6">
    <location>
        <begin position="180"/>
        <end position="206"/>
    </location>
</feature>
<accession>C5MCP5</accession>
<keyword evidence="4" id="KW-0694">RNA-binding</keyword>
<dbReference type="RefSeq" id="XP_002549699.1">
    <property type="nucleotide sequence ID" value="XM_002549653.1"/>
</dbReference>
<feature type="region of interest" description="Disordered" evidence="6">
    <location>
        <begin position="615"/>
        <end position="765"/>
    </location>
</feature>
<feature type="compositionally biased region" description="Polar residues" evidence="6">
    <location>
        <begin position="656"/>
        <end position="677"/>
    </location>
</feature>
<sequence>MSDIYIIVHLATTCDDSTTYVTKDSSELIEFAWETLDTSTLETLSKDSILVRPINTPITPYCSRLHKISWEHVKNAGSFKDAIAKFDQYVQDEIIGKKQEFSIVMYDTSKLRVQLSREARDKSVVLPSYLQHPRVFDIPKEYCNWQSTHAEALSYPATSLSNIITALGLEIENISEYNELPNFSSSTPPPRASVDDSNSQGLDSGPNGKTVAELYAMIVKQLVKKSMPIEEHPTVFTKPYDSGQDITVFSAERSKVLYLSNLPNDTTQSELESWFTQYGGRPGGFWTFKNGEDSNNGNNGAGKLTQSSKAGIAGFVAFGTHDEAADCLALNGRVLGDRAIEVQPSSSKVFDIAMDKLLLTSFPLSKNKPRPGDWTCLSCGFSNFQRRTHCFRCSFSAVAFQDLYNHSNNSNSSNLGRRTSNQNTPIGNQQQQQQQQSQQPQQQQQQQQQQQHAQPQSSQLQQQSQLADKMTSGAANLSYNGLNDGSSGLQNYSNDSNVGGINTNHHNNNNNNNNNSINTNNNTNNNNNLGRNHYNSNVPFRAGDWKCEVCMYHNFAKNLCCLKCGVAKPIMSHQQANPMHSVNTTAAAIAAATASGQPLNLNSNAFIGLQQSQMQHHYNQQRGNNNNNNISGGHNYNNNNNSNSSNNQKNQYYNSTSLRSGLSQQSSVMTQQALMYSQQQQQQQQQGGMGPNNSGSLQQKYSGSQNSPNLYSMYSNSGHKSVGNYSNNEPITGPVVLKNSNHQSPGMNGQSFNSLNNQMNSLNLN</sequence>
<evidence type="ECO:0000256" key="1">
    <source>
        <dbReference type="ARBA" id="ARBA00022723"/>
    </source>
</evidence>
<feature type="compositionally biased region" description="Polar residues" evidence="6">
    <location>
        <begin position="473"/>
        <end position="496"/>
    </location>
</feature>
<evidence type="ECO:0000259" key="7">
    <source>
        <dbReference type="PROSITE" id="PS50102"/>
    </source>
</evidence>
<keyword evidence="2 5" id="KW-0863">Zinc-finger</keyword>
<dbReference type="Gene3D" id="4.10.1060.10">
    <property type="entry name" value="Zinc finger, RanBP2-type"/>
    <property type="match status" value="2"/>
</dbReference>